<organism evidence="3">
    <name type="scientific">viral metagenome</name>
    <dbReference type="NCBI Taxonomy" id="1070528"/>
    <lineage>
        <taxon>unclassified sequences</taxon>
        <taxon>metagenomes</taxon>
        <taxon>organismal metagenomes</taxon>
    </lineage>
</organism>
<proteinExistence type="predicted"/>
<protein>
    <submittedName>
        <fullName evidence="3">Uncharacterized protein</fullName>
    </submittedName>
</protein>
<reference evidence="3" key="1">
    <citation type="submission" date="2020-03" db="EMBL/GenBank/DDBJ databases">
        <title>The deep terrestrial virosphere.</title>
        <authorList>
            <person name="Holmfeldt K."/>
            <person name="Nilsson E."/>
            <person name="Simone D."/>
            <person name="Lopez-Fernandez M."/>
            <person name="Wu X."/>
            <person name="de Brujin I."/>
            <person name="Lundin D."/>
            <person name="Andersson A."/>
            <person name="Bertilsson S."/>
            <person name="Dopson M."/>
        </authorList>
    </citation>
    <scope>NUCLEOTIDE SEQUENCE</scope>
    <source>
        <strain evidence="3">MM415A01998</strain>
        <strain evidence="2">MM415B00899</strain>
    </source>
</reference>
<feature type="compositionally biased region" description="Basic and acidic residues" evidence="1">
    <location>
        <begin position="1"/>
        <end position="19"/>
    </location>
</feature>
<feature type="region of interest" description="Disordered" evidence="1">
    <location>
        <begin position="1"/>
        <end position="28"/>
    </location>
</feature>
<gene>
    <name evidence="3" type="ORF">MM415A01998_0004</name>
    <name evidence="2" type="ORF">MM415B00899_0008</name>
</gene>
<name>A0A6M3JYD0_9ZZZZ</name>
<dbReference type="AlphaFoldDB" id="A0A6M3JYD0"/>
<sequence length="222" mass="25368">MVEKEIDAKDLFKTKKGEGSENDPSPEIEIPTETEMREAATPELSPDVFEIGGKHFQYRISNIRTQKLMALALDSITDLIKKIDLAPILKNLQERMSRPRKKMLEKIAELEKAGEESANTEEIVRQIIADEEDNFMDLIEVVQDIIKYGGLSNIVETLLNLYTGVVYAICHAQESAITRDWIEDNLTMFDAQEIFFEQMQKDRIGGKVIDFLYIATRQVVNP</sequence>
<accession>A0A6M3JYD0</accession>
<evidence type="ECO:0000313" key="2">
    <source>
        <dbReference type="EMBL" id="QJA61676.1"/>
    </source>
</evidence>
<evidence type="ECO:0000256" key="1">
    <source>
        <dbReference type="SAM" id="MobiDB-lite"/>
    </source>
</evidence>
<dbReference type="EMBL" id="MT142099">
    <property type="protein sequence ID" value="QJA74448.1"/>
    <property type="molecule type" value="Genomic_DNA"/>
</dbReference>
<dbReference type="EMBL" id="MT141449">
    <property type="protein sequence ID" value="QJA61676.1"/>
    <property type="molecule type" value="Genomic_DNA"/>
</dbReference>
<evidence type="ECO:0000313" key="3">
    <source>
        <dbReference type="EMBL" id="QJA74448.1"/>
    </source>
</evidence>